<evidence type="ECO:0008006" key="4">
    <source>
        <dbReference type="Google" id="ProtNLM"/>
    </source>
</evidence>
<evidence type="ECO:0000256" key="1">
    <source>
        <dbReference type="SAM" id="MobiDB-lite"/>
    </source>
</evidence>
<dbReference type="RefSeq" id="WP_160917031.1">
    <property type="nucleotide sequence ID" value="NZ_WMFA01000021.1"/>
</dbReference>
<name>A0A845FGY0_9BACI</name>
<evidence type="ECO:0000313" key="2">
    <source>
        <dbReference type="EMBL" id="MYL73121.1"/>
    </source>
</evidence>
<reference evidence="2 3" key="1">
    <citation type="submission" date="2019-11" db="EMBL/GenBank/DDBJ databases">
        <title>Genome sequences of 17 halophilic strains isolated from different environments.</title>
        <authorList>
            <person name="Furrow R.E."/>
        </authorList>
    </citation>
    <scope>NUCLEOTIDE SEQUENCE [LARGE SCALE GENOMIC DNA]</scope>
    <source>
        <strain evidence="2 3">SL-4</strain>
    </source>
</reference>
<dbReference type="PROSITE" id="PS51257">
    <property type="entry name" value="PROKAR_LIPOPROTEIN"/>
    <property type="match status" value="1"/>
</dbReference>
<comment type="caution">
    <text evidence="2">The sequence shown here is derived from an EMBL/GenBank/DDBJ whole genome shotgun (WGS) entry which is preliminary data.</text>
</comment>
<feature type="compositionally biased region" description="Basic and acidic residues" evidence="1">
    <location>
        <begin position="26"/>
        <end position="39"/>
    </location>
</feature>
<dbReference type="EMBL" id="WMFA01000021">
    <property type="protein sequence ID" value="MYL73121.1"/>
    <property type="molecule type" value="Genomic_DNA"/>
</dbReference>
<evidence type="ECO:0000313" key="3">
    <source>
        <dbReference type="Proteomes" id="UP000450457"/>
    </source>
</evidence>
<dbReference type="AlphaFoldDB" id="A0A845FGY0"/>
<gene>
    <name evidence="2" type="ORF">GLW00_20095</name>
</gene>
<dbReference type="OrthoDB" id="2967784at2"/>
<dbReference type="GeneID" id="78009330"/>
<protein>
    <recommendedName>
        <fullName evidence="4">DUF4352 domain-containing protein</fullName>
    </recommendedName>
</protein>
<sequence length="199" mass="22136">MKYLAFILLSTLLFGCSDSTTENNGSDEKKQSPQEETQKENNVGEEVIEDSTGSFKILESTEDVGTYQSGPLTISLSAASLVSGTFTDDLFIDNIGREDVEYLNLGTEVSTTNENIVFTLDHLSLTTSTGEEIKSPNDFMSDGLNEKVLREKEMPRFFVFMFDKSKAKEIDYVTLHVKSPVNDSGEKLGEDLDIEIPFK</sequence>
<accession>A0A845FGY0</accession>
<feature type="region of interest" description="Disordered" evidence="1">
    <location>
        <begin position="20"/>
        <end position="45"/>
    </location>
</feature>
<proteinExistence type="predicted"/>
<dbReference type="Proteomes" id="UP000450457">
    <property type="component" value="Unassembled WGS sequence"/>
</dbReference>
<organism evidence="2 3">
    <name type="scientific">Halobacillus litoralis</name>
    <dbReference type="NCBI Taxonomy" id="45668"/>
    <lineage>
        <taxon>Bacteria</taxon>
        <taxon>Bacillati</taxon>
        <taxon>Bacillota</taxon>
        <taxon>Bacilli</taxon>
        <taxon>Bacillales</taxon>
        <taxon>Bacillaceae</taxon>
        <taxon>Halobacillus</taxon>
    </lineage>
</organism>